<dbReference type="AlphaFoldDB" id="A0A9P5NYZ8"/>
<evidence type="ECO:0000256" key="2">
    <source>
        <dbReference type="SAM" id="Phobius"/>
    </source>
</evidence>
<keyword evidence="2" id="KW-0472">Membrane</keyword>
<keyword evidence="2" id="KW-0812">Transmembrane</keyword>
<gene>
    <name evidence="3" type="ORF">CPB84DRAFT_1842797</name>
</gene>
<evidence type="ECO:0000256" key="1">
    <source>
        <dbReference type="SAM" id="MobiDB-lite"/>
    </source>
</evidence>
<organism evidence="3 4">
    <name type="scientific">Gymnopilus junonius</name>
    <name type="common">Spectacular rustgill mushroom</name>
    <name type="synonym">Gymnopilus spectabilis subsp. junonius</name>
    <dbReference type="NCBI Taxonomy" id="109634"/>
    <lineage>
        <taxon>Eukaryota</taxon>
        <taxon>Fungi</taxon>
        <taxon>Dikarya</taxon>
        <taxon>Basidiomycota</taxon>
        <taxon>Agaricomycotina</taxon>
        <taxon>Agaricomycetes</taxon>
        <taxon>Agaricomycetidae</taxon>
        <taxon>Agaricales</taxon>
        <taxon>Agaricineae</taxon>
        <taxon>Hymenogastraceae</taxon>
        <taxon>Gymnopilus</taxon>
    </lineage>
</organism>
<accession>A0A9P5NYZ8</accession>
<reference evidence="3" key="1">
    <citation type="submission" date="2020-11" db="EMBL/GenBank/DDBJ databases">
        <authorList>
            <consortium name="DOE Joint Genome Institute"/>
            <person name="Ahrendt S."/>
            <person name="Riley R."/>
            <person name="Andreopoulos W."/>
            <person name="LaButti K."/>
            <person name="Pangilinan J."/>
            <person name="Ruiz-duenas F.J."/>
            <person name="Barrasa J.M."/>
            <person name="Sanchez-Garcia M."/>
            <person name="Camarero S."/>
            <person name="Miyauchi S."/>
            <person name="Serrano A."/>
            <person name="Linde D."/>
            <person name="Babiker R."/>
            <person name="Drula E."/>
            <person name="Ayuso-Fernandez I."/>
            <person name="Pacheco R."/>
            <person name="Padilla G."/>
            <person name="Ferreira P."/>
            <person name="Barriuso J."/>
            <person name="Kellner H."/>
            <person name="Castanera R."/>
            <person name="Alfaro M."/>
            <person name="Ramirez L."/>
            <person name="Pisabarro A.G."/>
            <person name="Kuo A."/>
            <person name="Tritt A."/>
            <person name="Lipzen A."/>
            <person name="He G."/>
            <person name="Yan M."/>
            <person name="Ng V."/>
            <person name="Cullen D."/>
            <person name="Martin F."/>
            <person name="Rosso M.-N."/>
            <person name="Henrissat B."/>
            <person name="Hibbett D."/>
            <person name="Martinez A.T."/>
            <person name="Grigoriev I.V."/>
        </authorList>
    </citation>
    <scope>NUCLEOTIDE SEQUENCE</scope>
    <source>
        <strain evidence="3">AH 44721</strain>
    </source>
</reference>
<comment type="caution">
    <text evidence="3">The sequence shown here is derived from an EMBL/GenBank/DDBJ whole genome shotgun (WGS) entry which is preliminary data.</text>
</comment>
<evidence type="ECO:0000313" key="4">
    <source>
        <dbReference type="Proteomes" id="UP000724874"/>
    </source>
</evidence>
<evidence type="ECO:0000313" key="3">
    <source>
        <dbReference type="EMBL" id="KAF8910149.1"/>
    </source>
</evidence>
<dbReference type="Proteomes" id="UP000724874">
    <property type="component" value="Unassembled WGS sequence"/>
</dbReference>
<feature type="compositionally biased region" description="Polar residues" evidence="1">
    <location>
        <begin position="1"/>
        <end position="11"/>
    </location>
</feature>
<dbReference type="EMBL" id="JADNYJ010000007">
    <property type="protein sequence ID" value="KAF8910149.1"/>
    <property type="molecule type" value="Genomic_DNA"/>
</dbReference>
<feature type="region of interest" description="Disordered" evidence="1">
    <location>
        <begin position="67"/>
        <end position="119"/>
    </location>
</feature>
<protein>
    <submittedName>
        <fullName evidence="3">Uncharacterized protein</fullName>
    </submittedName>
</protein>
<keyword evidence="2" id="KW-1133">Transmembrane helix</keyword>
<feature type="transmembrane region" description="Helical" evidence="2">
    <location>
        <begin position="36"/>
        <end position="58"/>
    </location>
</feature>
<feature type="region of interest" description="Disordered" evidence="1">
    <location>
        <begin position="1"/>
        <end position="31"/>
    </location>
</feature>
<keyword evidence="4" id="KW-1185">Reference proteome</keyword>
<sequence length="119" mass="13033">MNPTRQVNATRTDAIPPSSPVPTADDQPAPLQPGTALLLLLGFVFSPLIIWGIILAYLKTKRVIESKRSKKDEEEMEPLRAESPPLALRCNHKKPRQTPTNHSPESLGGAAYTGTHVDE</sequence>
<name>A0A9P5NYZ8_GYMJU</name>
<feature type="compositionally biased region" description="Basic and acidic residues" evidence="1">
    <location>
        <begin position="67"/>
        <end position="80"/>
    </location>
</feature>
<proteinExistence type="predicted"/>